<accession>A0A401P417</accession>
<sequence>MGRVDIFGRPVVAAEDADLGLLLGPAAALPGRPPLQPQEVEGAEGVEQHLGLRVAAAGRERLEGVEEGEALLQVQESPGGAGRATAVPIPRARAAAIIQPQGGLQGLGDGVG</sequence>
<evidence type="ECO:0000313" key="2">
    <source>
        <dbReference type="Proteomes" id="UP000288216"/>
    </source>
</evidence>
<organism evidence="1 2">
    <name type="scientific">Scyliorhinus torazame</name>
    <name type="common">Cloudy catshark</name>
    <name type="synonym">Catulus torazame</name>
    <dbReference type="NCBI Taxonomy" id="75743"/>
    <lineage>
        <taxon>Eukaryota</taxon>
        <taxon>Metazoa</taxon>
        <taxon>Chordata</taxon>
        <taxon>Craniata</taxon>
        <taxon>Vertebrata</taxon>
        <taxon>Chondrichthyes</taxon>
        <taxon>Elasmobranchii</taxon>
        <taxon>Galeomorphii</taxon>
        <taxon>Galeoidea</taxon>
        <taxon>Carcharhiniformes</taxon>
        <taxon>Scyliorhinidae</taxon>
        <taxon>Scyliorhinus</taxon>
    </lineage>
</organism>
<gene>
    <name evidence="1" type="ORF">scyTo_0015168</name>
</gene>
<name>A0A401P417_SCYTO</name>
<evidence type="ECO:0000313" key="1">
    <source>
        <dbReference type="EMBL" id="GCB67885.1"/>
    </source>
</evidence>
<proteinExistence type="predicted"/>
<comment type="caution">
    <text evidence="1">The sequence shown here is derived from an EMBL/GenBank/DDBJ whole genome shotgun (WGS) entry which is preliminary data.</text>
</comment>
<protein>
    <submittedName>
        <fullName evidence="1">Uncharacterized protein</fullName>
    </submittedName>
</protein>
<dbReference type="Proteomes" id="UP000288216">
    <property type="component" value="Unassembled WGS sequence"/>
</dbReference>
<dbReference type="EMBL" id="BFAA01008468">
    <property type="protein sequence ID" value="GCB67885.1"/>
    <property type="molecule type" value="Genomic_DNA"/>
</dbReference>
<keyword evidence="2" id="KW-1185">Reference proteome</keyword>
<dbReference type="AlphaFoldDB" id="A0A401P417"/>
<reference evidence="1 2" key="1">
    <citation type="journal article" date="2018" name="Nat. Ecol. Evol.">
        <title>Shark genomes provide insights into elasmobranch evolution and the origin of vertebrates.</title>
        <authorList>
            <person name="Hara Y"/>
            <person name="Yamaguchi K"/>
            <person name="Onimaru K"/>
            <person name="Kadota M"/>
            <person name="Koyanagi M"/>
            <person name="Keeley SD"/>
            <person name="Tatsumi K"/>
            <person name="Tanaka K"/>
            <person name="Motone F"/>
            <person name="Kageyama Y"/>
            <person name="Nozu R"/>
            <person name="Adachi N"/>
            <person name="Nishimura O"/>
            <person name="Nakagawa R"/>
            <person name="Tanegashima C"/>
            <person name="Kiyatake I"/>
            <person name="Matsumoto R"/>
            <person name="Murakumo K"/>
            <person name="Nishida K"/>
            <person name="Terakita A"/>
            <person name="Kuratani S"/>
            <person name="Sato K"/>
            <person name="Hyodo S Kuraku.S."/>
        </authorList>
    </citation>
    <scope>NUCLEOTIDE SEQUENCE [LARGE SCALE GENOMIC DNA]</scope>
</reference>